<evidence type="ECO:0000256" key="1">
    <source>
        <dbReference type="SAM" id="SignalP"/>
    </source>
</evidence>
<accession>A0A6J2YE70</accession>
<protein>
    <submittedName>
        <fullName evidence="3">Uncharacterized protein LOC115886994 isoform X1</fullName>
    </submittedName>
</protein>
<organism evidence="2 3">
    <name type="scientific">Sitophilus oryzae</name>
    <name type="common">Rice weevil</name>
    <name type="synonym">Curculio oryzae</name>
    <dbReference type="NCBI Taxonomy" id="7048"/>
    <lineage>
        <taxon>Eukaryota</taxon>
        <taxon>Metazoa</taxon>
        <taxon>Ecdysozoa</taxon>
        <taxon>Arthropoda</taxon>
        <taxon>Hexapoda</taxon>
        <taxon>Insecta</taxon>
        <taxon>Pterygota</taxon>
        <taxon>Neoptera</taxon>
        <taxon>Endopterygota</taxon>
        <taxon>Coleoptera</taxon>
        <taxon>Polyphaga</taxon>
        <taxon>Cucujiformia</taxon>
        <taxon>Curculionidae</taxon>
        <taxon>Dryophthorinae</taxon>
        <taxon>Sitophilus</taxon>
    </lineage>
</organism>
<evidence type="ECO:0000313" key="3">
    <source>
        <dbReference type="RefSeq" id="XP_030762183.1"/>
    </source>
</evidence>
<proteinExistence type="predicted"/>
<keyword evidence="2" id="KW-1185">Reference proteome</keyword>
<feature type="chain" id="PRO_5026731227" evidence="1">
    <location>
        <begin position="24"/>
        <end position="135"/>
    </location>
</feature>
<reference evidence="3" key="1">
    <citation type="submission" date="2025-08" db="UniProtKB">
        <authorList>
            <consortium name="RefSeq"/>
        </authorList>
    </citation>
    <scope>IDENTIFICATION</scope>
    <source>
        <tissue evidence="3">Gonads</tissue>
    </source>
</reference>
<dbReference type="AlphaFoldDB" id="A0A6J2YE70"/>
<dbReference type="InParanoid" id="A0A6J2YE70"/>
<dbReference type="GeneID" id="115886994"/>
<name>A0A6J2YE70_SITOR</name>
<dbReference type="Proteomes" id="UP000504635">
    <property type="component" value="Unplaced"/>
</dbReference>
<gene>
    <name evidence="3" type="primary">LOC115886994</name>
</gene>
<dbReference type="KEGG" id="soy:115886994"/>
<sequence length="135" mass="15132">MKSTVICVISIIFVLVIIQESTAQDIRLIAINYLFSSLPKCPATIPQQFAFAVETVVSIIDKTLGHFKDTVLNITACHSLSCLRKTASELVHGFDLISRIILEYFQQFSQQVLWFGYCLGVIGVKIAFPCTRFIL</sequence>
<keyword evidence="1" id="KW-0732">Signal</keyword>
<evidence type="ECO:0000313" key="2">
    <source>
        <dbReference type="Proteomes" id="UP000504635"/>
    </source>
</evidence>
<dbReference type="RefSeq" id="XP_030762183.1">
    <property type="nucleotide sequence ID" value="XM_030906323.1"/>
</dbReference>
<feature type="signal peptide" evidence="1">
    <location>
        <begin position="1"/>
        <end position="23"/>
    </location>
</feature>